<proteinExistence type="predicted"/>
<evidence type="ECO:0000256" key="4">
    <source>
        <dbReference type="ARBA" id="ARBA00023136"/>
    </source>
</evidence>
<feature type="transmembrane region" description="Helical" evidence="5">
    <location>
        <begin position="57"/>
        <end position="74"/>
    </location>
</feature>
<evidence type="ECO:0000259" key="6">
    <source>
        <dbReference type="Pfam" id="PF00892"/>
    </source>
</evidence>
<keyword evidence="4 5" id="KW-0472">Membrane</keyword>
<keyword evidence="2 5" id="KW-0812">Transmembrane</keyword>
<sequence>MVTIASTAAVATKLASSQASTEAIVTVQYLICLLLCLPITLRPGLHNLRTRKAGLHLFRGAVGVLGFYLFYAALDNIPMVDAMLLRQSAPLTVPLVVWAWSQERITASSWLPLIIGFIGVGVILRPSAEGLSWWHAGGFLSALCLAISMVATHKLAPTEPASRILFYYFVLSLACVAPFSIGDFSGLDWQIWLAMLYVGVAIYFTLRLYTLAYSLAPAHHIAPINYFAVVLGGFWGWLIWGQVPDAWSLLGSALVIAGGLLTVYLARQRHASVR</sequence>
<evidence type="ECO:0000313" key="7">
    <source>
        <dbReference type="EMBL" id="PLW87417.1"/>
    </source>
</evidence>
<comment type="subcellular location">
    <subcellularLocation>
        <location evidence="1">Membrane</location>
        <topology evidence="1">Multi-pass membrane protein</topology>
    </subcellularLocation>
</comment>
<dbReference type="AlphaFoldDB" id="A0AAP8MGL3"/>
<feature type="transmembrane region" description="Helical" evidence="5">
    <location>
        <begin position="133"/>
        <end position="152"/>
    </location>
</feature>
<comment type="caution">
    <text evidence="7">The sequence shown here is derived from an EMBL/GenBank/DDBJ whole genome shotgun (WGS) entry which is preliminary data.</text>
</comment>
<feature type="transmembrane region" description="Helical" evidence="5">
    <location>
        <begin position="164"/>
        <end position="185"/>
    </location>
</feature>
<feature type="domain" description="EamA" evidence="6">
    <location>
        <begin position="133"/>
        <end position="263"/>
    </location>
</feature>
<protein>
    <submittedName>
        <fullName evidence="7">EamA/RhaT family transporter</fullName>
    </submittedName>
</protein>
<dbReference type="EMBL" id="PKUR01000001">
    <property type="protein sequence ID" value="PLW87417.1"/>
    <property type="molecule type" value="Genomic_DNA"/>
</dbReference>
<dbReference type="SUPFAM" id="SSF103481">
    <property type="entry name" value="Multidrug resistance efflux transporter EmrE"/>
    <property type="match status" value="2"/>
</dbReference>
<accession>A0AAP8MGL3</accession>
<evidence type="ECO:0000256" key="5">
    <source>
        <dbReference type="SAM" id="Phobius"/>
    </source>
</evidence>
<evidence type="ECO:0000256" key="2">
    <source>
        <dbReference type="ARBA" id="ARBA00022692"/>
    </source>
</evidence>
<feature type="transmembrane region" description="Helical" evidence="5">
    <location>
        <begin position="246"/>
        <end position="266"/>
    </location>
</feature>
<name>A0AAP8MGL3_9GAMM</name>
<feature type="domain" description="EamA" evidence="6">
    <location>
        <begin position="2"/>
        <end position="124"/>
    </location>
</feature>
<dbReference type="InterPro" id="IPR000620">
    <property type="entry name" value="EamA_dom"/>
</dbReference>
<organism evidence="7 8">
    <name type="scientific">Halioglobus japonicus</name>
    <dbReference type="NCBI Taxonomy" id="930805"/>
    <lineage>
        <taxon>Bacteria</taxon>
        <taxon>Pseudomonadati</taxon>
        <taxon>Pseudomonadota</taxon>
        <taxon>Gammaproteobacteria</taxon>
        <taxon>Cellvibrionales</taxon>
        <taxon>Halieaceae</taxon>
        <taxon>Halioglobus</taxon>
    </lineage>
</organism>
<keyword evidence="3 5" id="KW-1133">Transmembrane helix</keyword>
<evidence type="ECO:0000256" key="3">
    <source>
        <dbReference type="ARBA" id="ARBA00022989"/>
    </source>
</evidence>
<reference evidence="7 8" key="1">
    <citation type="submission" date="2018-01" db="EMBL/GenBank/DDBJ databases">
        <title>The draft genome sequence of Halioglobus japonicus S1-36.</title>
        <authorList>
            <person name="Du Z.-J."/>
            <person name="Shi M.-J."/>
        </authorList>
    </citation>
    <scope>NUCLEOTIDE SEQUENCE [LARGE SCALE GENOMIC DNA]</scope>
    <source>
        <strain evidence="7 8">S1-36</strain>
    </source>
</reference>
<feature type="transmembrane region" description="Helical" evidence="5">
    <location>
        <begin position="191"/>
        <end position="209"/>
    </location>
</feature>
<gene>
    <name evidence="7" type="ORF">C0029_02165</name>
</gene>
<feature type="transmembrane region" description="Helical" evidence="5">
    <location>
        <begin position="107"/>
        <end position="127"/>
    </location>
</feature>
<evidence type="ECO:0000313" key="8">
    <source>
        <dbReference type="Proteomes" id="UP000235162"/>
    </source>
</evidence>
<dbReference type="InterPro" id="IPR037185">
    <property type="entry name" value="EmrE-like"/>
</dbReference>
<keyword evidence="8" id="KW-1185">Reference proteome</keyword>
<dbReference type="PANTHER" id="PTHR22911">
    <property type="entry name" value="ACYL-MALONYL CONDENSING ENZYME-RELATED"/>
    <property type="match status" value="1"/>
</dbReference>
<feature type="transmembrane region" description="Helical" evidence="5">
    <location>
        <begin position="221"/>
        <end position="240"/>
    </location>
</feature>
<feature type="transmembrane region" description="Helical" evidence="5">
    <location>
        <begin position="27"/>
        <end position="45"/>
    </location>
</feature>
<dbReference type="Proteomes" id="UP000235162">
    <property type="component" value="Unassembled WGS sequence"/>
</dbReference>
<dbReference type="PANTHER" id="PTHR22911:SF6">
    <property type="entry name" value="SOLUTE CARRIER FAMILY 35 MEMBER G1"/>
    <property type="match status" value="1"/>
</dbReference>
<dbReference type="Pfam" id="PF00892">
    <property type="entry name" value="EamA"/>
    <property type="match status" value="2"/>
</dbReference>
<evidence type="ECO:0000256" key="1">
    <source>
        <dbReference type="ARBA" id="ARBA00004141"/>
    </source>
</evidence>
<dbReference type="GO" id="GO:0016020">
    <property type="term" value="C:membrane"/>
    <property type="evidence" value="ECO:0007669"/>
    <property type="project" value="UniProtKB-SubCell"/>
</dbReference>